<keyword evidence="3" id="KW-1185">Reference proteome</keyword>
<reference evidence="2 3" key="1">
    <citation type="submission" date="2015-05" db="EMBL/GenBank/DDBJ databases">
        <authorList>
            <person name="Tang B."/>
            <person name="Yu Y."/>
        </authorList>
    </citation>
    <scope>NUCLEOTIDE SEQUENCE [LARGE SCALE GENOMIC DNA]</scope>
    <source>
        <strain evidence="2 3">DSM 7029</strain>
    </source>
</reference>
<keyword evidence="1" id="KW-0175">Coiled coil</keyword>
<proteinExistence type="predicted"/>
<dbReference type="AlphaFoldDB" id="A0A0G3BHG6"/>
<sequence length="105" mass="11547">MSTPMDRLPETALEVLTKHGRKLGKDYAVIEAALKERSAFDAECRTLRAEVASLRAQRRGLHDEYAMAALKGLLASDTDAGQHGHVRLLQAFALADLAMDVRSTR</sequence>
<dbReference type="EMBL" id="CP011371">
    <property type="protein sequence ID" value="AKJ28772.1"/>
    <property type="molecule type" value="Genomic_DNA"/>
</dbReference>
<dbReference type="KEGG" id="pbh:AAW51_2081"/>
<evidence type="ECO:0000313" key="2">
    <source>
        <dbReference type="EMBL" id="AKJ28772.1"/>
    </source>
</evidence>
<dbReference type="RefSeq" id="WP_047194563.1">
    <property type="nucleotide sequence ID" value="NZ_CP011371.1"/>
</dbReference>
<protein>
    <submittedName>
        <fullName evidence="2">Uncharacterized protein</fullName>
    </submittedName>
</protein>
<evidence type="ECO:0000256" key="1">
    <source>
        <dbReference type="SAM" id="Coils"/>
    </source>
</evidence>
<feature type="coiled-coil region" evidence="1">
    <location>
        <begin position="30"/>
        <end position="64"/>
    </location>
</feature>
<gene>
    <name evidence="2" type="ORF">AAW51_2081</name>
</gene>
<organism evidence="2 3">
    <name type="scientific">Caldimonas brevitalea</name>
    <dbReference type="NCBI Taxonomy" id="413882"/>
    <lineage>
        <taxon>Bacteria</taxon>
        <taxon>Pseudomonadati</taxon>
        <taxon>Pseudomonadota</taxon>
        <taxon>Betaproteobacteria</taxon>
        <taxon>Burkholderiales</taxon>
        <taxon>Sphaerotilaceae</taxon>
        <taxon>Caldimonas</taxon>
    </lineage>
</organism>
<accession>A0A0G3BHG6</accession>
<evidence type="ECO:0000313" key="3">
    <source>
        <dbReference type="Proteomes" id="UP000035352"/>
    </source>
</evidence>
<dbReference type="STRING" id="413882.AAW51_2081"/>
<name>A0A0G3BHG6_9BURK</name>
<dbReference type="Proteomes" id="UP000035352">
    <property type="component" value="Chromosome"/>
</dbReference>